<feature type="coiled-coil region" evidence="1">
    <location>
        <begin position="29"/>
        <end position="56"/>
    </location>
</feature>
<dbReference type="RefSeq" id="WP_151971182.1">
    <property type="nucleotide sequence ID" value="NZ_AP019860.1"/>
</dbReference>
<keyword evidence="4" id="KW-1185">Reference proteome</keyword>
<dbReference type="PANTHER" id="PTHR43796">
    <property type="entry name" value="CARBOXYNORSPERMIDINE SYNTHASE"/>
    <property type="match status" value="1"/>
</dbReference>
<dbReference type="InterPro" id="IPR036291">
    <property type="entry name" value="NAD(P)-bd_dom_sf"/>
</dbReference>
<feature type="domain" description="Saccharopine dehydrogenase NADP binding" evidence="2">
    <location>
        <begin position="5"/>
        <end position="108"/>
    </location>
</feature>
<proteinExistence type="predicted"/>
<dbReference type="KEGG" id="uam:UABAM_05557"/>
<dbReference type="Gene3D" id="3.40.50.720">
    <property type="entry name" value="NAD(P)-binding Rossmann-like Domain"/>
    <property type="match status" value="1"/>
</dbReference>
<gene>
    <name evidence="3" type="ORF">UABAM_05557</name>
</gene>
<dbReference type="Gene3D" id="3.30.360.10">
    <property type="entry name" value="Dihydrodipicolinate Reductase, domain 2"/>
    <property type="match status" value="1"/>
</dbReference>
<sequence length="366" mass="41635">MKKLLIIGYGNVGKLLATKILANIPEFQITLAGRNIERVKATAENLENQFTKSKVDYIKVDAADKSSLLEAFEEIDMVIVASSSLKYTRNVVEAALDTKTHYFDTQLSSKDKITVLESYRDDIQRKELIFITDGGYHPGIPGAMITWAKQKLGSLAKANIYAALKMDWSLYQYTKSTNHEMLEELKSFDCSYYQDREWKKVNWSKIPKWDFEEPYYELSCMPMVMEEIRCAPDEIEEIEETGFFISGFNPLMDRFLMPILMFGIKVLPASMYGPLGKLFEWGLKKGKPPYGVMLVADCKGSDGSLCMKVHHEDGYEITVVPVVACLKQYISGHIKPGLHLQAWVVEPKQFFADLKALGINVEVEQK</sequence>
<dbReference type="PANTHER" id="PTHR43796:SF2">
    <property type="entry name" value="CARBOXYNORSPERMIDINE SYNTHASE"/>
    <property type="match status" value="1"/>
</dbReference>
<dbReference type="Pfam" id="PF03435">
    <property type="entry name" value="Sacchrp_dh_NADP"/>
    <property type="match status" value="1"/>
</dbReference>
<evidence type="ECO:0000313" key="3">
    <source>
        <dbReference type="EMBL" id="BBM87154.1"/>
    </source>
</evidence>
<evidence type="ECO:0000259" key="2">
    <source>
        <dbReference type="Pfam" id="PF03435"/>
    </source>
</evidence>
<reference evidence="3 4" key="1">
    <citation type="submission" date="2019-08" db="EMBL/GenBank/DDBJ databases">
        <title>Complete genome sequence of Candidatus Uab amorphum.</title>
        <authorList>
            <person name="Shiratori T."/>
            <person name="Suzuki S."/>
            <person name="Kakizawa Y."/>
            <person name="Ishida K."/>
        </authorList>
    </citation>
    <scope>NUCLEOTIDE SEQUENCE [LARGE SCALE GENOMIC DNA]</scope>
    <source>
        <strain evidence="3 4">SRT547</strain>
    </source>
</reference>
<dbReference type="InterPro" id="IPR005097">
    <property type="entry name" value="Sacchrp_dh_NADP-bd"/>
</dbReference>
<dbReference type="OrthoDB" id="570062at2"/>
<evidence type="ECO:0000256" key="1">
    <source>
        <dbReference type="SAM" id="Coils"/>
    </source>
</evidence>
<organism evidence="3 4">
    <name type="scientific">Uabimicrobium amorphum</name>
    <dbReference type="NCBI Taxonomy" id="2596890"/>
    <lineage>
        <taxon>Bacteria</taxon>
        <taxon>Pseudomonadati</taxon>
        <taxon>Planctomycetota</taxon>
        <taxon>Candidatus Uabimicrobiia</taxon>
        <taxon>Candidatus Uabimicrobiales</taxon>
        <taxon>Candidatus Uabimicrobiaceae</taxon>
        <taxon>Candidatus Uabimicrobium</taxon>
    </lineage>
</organism>
<dbReference type="EMBL" id="AP019860">
    <property type="protein sequence ID" value="BBM87154.1"/>
    <property type="molecule type" value="Genomic_DNA"/>
</dbReference>
<dbReference type="Proteomes" id="UP000326354">
    <property type="component" value="Chromosome"/>
</dbReference>
<protein>
    <submittedName>
        <fullName evidence="3">Glutamyl-tRNA reductase</fullName>
    </submittedName>
</protein>
<keyword evidence="1" id="KW-0175">Coiled coil</keyword>
<accession>A0A5S9F713</accession>
<evidence type="ECO:0000313" key="4">
    <source>
        <dbReference type="Proteomes" id="UP000326354"/>
    </source>
</evidence>
<dbReference type="SUPFAM" id="SSF51735">
    <property type="entry name" value="NAD(P)-binding Rossmann-fold domains"/>
    <property type="match status" value="1"/>
</dbReference>
<name>A0A5S9F713_UABAM</name>
<dbReference type="AlphaFoldDB" id="A0A5S9F713"/>